<organism evidence="6 7">
    <name type="scientific">Tropicimonas sediminicola</name>
    <dbReference type="NCBI Taxonomy" id="1031541"/>
    <lineage>
        <taxon>Bacteria</taxon>
        <taxon>Pseudomonadati</taxon>
        <taxon>Pseudomonadota</taxon>
        <taxon>Alphaproteobacteria</taxon>
        <taxon>Rhodobacterales</taxon>
        <taxon>Roseobacteraceae</taxon>
        <taxon>Tropicimonas</taxon>
    </lineage>
</organism>
<dbReference type="Gene3D" id="1.10.10.10">
    <property type="entry name" value="Winged helix-like DNA-binding domain superfamily/Winged helix DNA-binding domain"/>
    <property type="match status" value="1"/>
</dbReference>
<dbReference type="RefSeq" id="WP_245837704.1">
    <property type="nucleotide sequence ID" value="NZ_FZOY01000001.1"/>
</dbReference>
<accession>A0A239CUI2</accession>
<comment type="similarity">
    <text evidence="1">Belongs to the LysR transcriptional regulatory family.</text>
</comment>
<dbReference type="PANTHER" id="PTHR30126:SF40">
    <property type="entry name" value="HTH-TYPE TRANSCRIPTIONAL REGULATOR GLTR"/>
    <property type="match status" value="1"/>
</dbReference>
<dbReference type="GO" id="GO:0000976">
    <property type="term" value="F:transcription cis-regulatory region binding"/>
    <property type="evidence" value="ECO:0007669"/>
    <property type="project" value="TreeGrafter"/>
</dbReference>
<dbReference type="Pfam" id="PF03466">
    <property type="entry name" value="LysR_substrate"/>
    <property type="match status" value="1"/>
</dbReference>
<dbReference type="SUPFAM" id="SSF53850">
    <property type="entry name" value="Periplasmic binding protein-like II"/>
    <property type="match status" value="1"/>
</dbReference>
<dbReference type="PANTHER" id="PTHR30126">
    <property type="entry name" value="HTH-TYPE TRANSCRIPTIONAL REGULATOR"/>
    <property type="match status" value="1"/>
</dbReference>
<evidence type="ECO:0000256" key="1">
    <source>
        <dbReference type="ARBA" id="ARBA00009437"/>
    </source>
</evidence>
<name>A0A239CUI2_9RHOB</name>
<keyword evidence="2" id="KW-0805">Transcription regulation</keyword>
<evidence type="ECO:0000259" key="5">
    <source>
        <dbReference type="PROSITE" id="PS50931"/>
    </source>
</evidence>
<dbReference type="EMBL" id="FZOY01000001">
    <property type="protein sequence ID" value="SNS23770.1"/>
    <property type="molecule type" value="Genomic_DNA"/>
</dbReference>
<evidence type="ECO:0000313" key="7">
    <source>
        <dbReference type="Proteomes" id="UP000198426"/>
    </source>
</evidence>
<dbReference type="InterPro" id="IPR036390">
    <property type="entry name" value="WH_DNA-bd_sf"/>
</dbReference>
<evidence type="ECO:0000256" key="3">
    <source>
        <dbReference type="ARBA" id="ARBA00023125"/>
    </source>
</evidence>
<keyword evidence="3 6" id="KW-0238">DNA-binding</keyword>
<dbReference type="AlphaFoldDB" id="A0A239CUI2"/>
<sequence>MTGRMTDATGRVTLWGIEVFLAVAEDGSVSAAARRLGASPSGVSQQLSNLETALGRQLIDRARRPARLTAAGNIFRRRAQRIWNEAMQARAELLSGDLRNLTALRLGMIEDFDADVTPRLLSDMADELTECKFLLETGPSHRLLDQLESNALDVVVTAELEGARAEWMELHPLMEEPFVAAVPRGFDPGQDVLAGLRALPLIQYTERHLMGRQIVAHLTRHRVELDHRFELDSYHAIMAMVASGAGWTILTPLGYLHARRFRDEAELLPLPIEPLKRRILLSARSEALQDMPSRLSERLKPLLQEMIVEPAIARTPWLEGALRVL</sequence>
<dbReference type="SUPFAM" id="SSF46785">
    <property type="entry name" value="Winged helix' DNA-binding domain"/>
    <property type="match status" value="1"/>
</dbReference>
<reference evidence="6 7" key="1">
    <citation type="submission" date="2017-06" db="EMBL/GenBank/DDBJ databases">
        <authorList>
            <person name="Kim H.J."/>
            <person name="Triplett B.A."/>
        </authorList>
    </citation>
    <scope>NUCLEOTIDE SEQUENCE [LARGE SCALE GENOMIC DNA]</scope>
    <source>
        <strain evidence="6 7">DSM 29339</strain>
    </source>
</reference>
<evidence type="ECO:0000313" key="6">
    <source>
        <dbReference type="EMBL" id="SNS23770.1"/>
    </source>
</evidence>
<gene>
    <name evidence="6" type="ORF">SAMN05421757_101482</name>
</gene>
<feature type="domain" description="HTH lysR-type" evidence="5">
    <location>
        <begin position="12"/>
        <end position="69"/>
    </location>
</feature>
<dbReference type="GO" id="GO:0003700">
    <property type="term" value="F:DNA-binding transcription factor activity"/>
    <property type="evidence" value="ECO:0007669"/>
    <property type="project" value="InterPro"/>
</dbReference>
<dbReference type="Proteomes" id="UP000198426">
    <property type="component" value="Unassembled WGS sequence"/>
</dbReference>
<dbReference type="Gene3D" id="3.40.190.10">
    <property type="entry name" value="Periplasmic binding protein-like II"/>
    <property type="match status" value="2"/>
</dbReference>
<dbReference type="InterPro" id="IPR036388">
    <property type="entry name" value="WH-like_DNA-bd_sf"/>
</dbReference>
<dbReference type="FunFam" id="1.10.10.10:FF:000001">
    <property type="entry name" value="LysR family transcriptional regulator"/>
    <property type="match status" value="1"/>
</dbReference>
<keyword evidence="7" id="KW-1185">Reference proteome</keyword>
<dbReference type="PROSITE" id="PS50931">
    <property type="entry name" value="HTH_LYSR"/>
    <property type="match status" value="1"/>
</dbReference>
<evidence type="ECO:0000256" key="2">
    <source>
        <dbReference type="ARBA" id="ARBA00023015"/>
    </source>
</evidence>
<evidence type="ECO:0000256" key="4">
    <source>
        <dbReference type="ARBA" id="ARBA00023163"/>
    </source>
</evidence>
<protein>
    <submittedName>
        <fullName evidence="6">DNA-binding transcriptional regulator, LysR family</fullName>
    </submittedName>
</protein>
<dbReference type="InterPro" id="IPR000847">
    <property type="entry name" value="LysR_HTH_N"/>
</dbReference>
<keyword evidence="4" id="KW-0804">Transcription</keyword>
<dbReference type="Pfam" id="PF00126">
    <property type="entry name" value="HTH_1"/>
    <property type="match status" value="1"/>
</dbReference>
<dbReference type="InterPro" id="IPR005119">
    <property type="entry name" value="LysR_subst-bd"/>
</dbReference>
<proteinExistence type="inferred from homology"/>